<dbReference type="AlphaFoldDB" id="A0A2A6BXQ7"/>
<dbReference type="InterPro" id="IPR052860">
    <property type="entry name" value="NRL-GPCR1"/>
</dbReference>
<dbReference type="InterPro" id="IPR004151">
    <property type="entry name" value="7TM_GPCR_serpentine_rcpt_Sre"/>
</dbReference>
<gene>
    <name evidence="2" type="primary">WBGene00278505</name>
</gene>
<evidence type="ECO:0000313" key="2">
    <source>
        <dbReference type="EnsemblMetazoa" id="PPA40136.1"/>
    </source>
</evidence>
<accession>A0A8R1UTH0</accession>
<protein>
    <submittedName>
        <fullName evidence="2">G protein-coupled receptor</fullName>
    </submittedName>
</protein>
<dbReference type="Proteomes" id="UP000005239">
    <property type="component" value="Unassembled WGS sequence"/>
</dbReference>
<dbReference type="EnsemblMetazoa" id="PPA40136.1">
    <property type="protein sequence ID" value="PPA40136.1"/>
    <property type="gene ID" value="WBGene00278505"/>
</dbReference>
<dbReference type="Pfam" id="PF03125">
    <property type="entry name" value="Sre"/>
    <property type="match status" value="1"/>
</dbReference>
<evidence type="ECO:0000313" key="3">
    <source>
        <dbReference type="Proteomes" id="UP000005239"/>
    </source>
</evidence>
<keyword evidence="3" id="KW-1185">Reference proteome</keyword>
<organism evidence="2 3">
    <name type="scientific">Pristionchus pacificus</name>
    <name type="common">Parasitic nematode worm</name>
    <dbReference type="NCBI Taxonomy" id="54126"/>
    <lineage>
        <taxon>Eukaryota</taxon>
        <taxon>Metazoa</taxon>
        <taxon>Ecdysozoa</taxon>
        <taxon>Nematoda</taxon>
        <taxon>Chromadorea</taxon>
        <taxon>Rhabditida</taxon>
        <taxon>Rhabditina</taxon>
        <taxon>Diplogasteromorpha</taxon>
        <taxon>Diplogasteroidea</taxon>
        <taxon>Neodiplogasteridae</taxon>
        <taxon>Pristionchus</taxon>
    </lineage>
</organism>
<proteinExistence type="inferred from homology"/>
<evidence type="ECO:0000256" key="1">
    <source>
        <dbReference type="ARBA" id="ARBA00006803"/>
    </source>
</evidence>
<reference evidence="2" key="2">
    <citation type="submission" date="2022-06" db="UniProtKB">
        <authorList>
            <consortium name="EnsemblMetazoa"/>
        </authorList>
    </citation>
    <scope>IDENTIFICATION</scope>
    <source>
        <strain evidence="2">PS312</strain>
    </source>
</reference>
<name>A0A2A6BXQ7_PRIPA</name>
<reference evidence="3" key="1">
    <citation type="journal article" date="2008" name="Nat. Genet.">
        <title>The Pristionchus pacificus genome provides a unique perspective on nematode lifestyle and parasitism.</title>
        <authorList>
            <person name="Dieterich C."/>
            <person name="Clifton S.W."/>
            <person name="Schuster L.N."/>
            <person name="Chinwalla A."/>
            <person name="Delehaunty K."/>
            <person name="Dinkelacker I."/>
            <person name="Fulton L."/>
            <person name="Fulton R."/>
            <person name="Godfrey J."/>
            <person name="Minx P."/>
            <person name="Mitreva M."/>
            <person name="Roeseler W."/>
            <person name="Tian H."/>
            <person name="Witte H."/>
            <person name="Yang S.P."/>
            <person name="Wilson R.K."/>
            <person name="Sommer R.J."/>
        </authorList>
    </citation>
    <scope>NUCLEOTIDE SEQUENCE [LARGE SCALE GENOMIC DNA]</scope>
    <source>
        <strain evidence="3">PS312</strain>
    </source>
</reference>
<dbReference type="PANTHER" id="PTHR47521:SF7">
    <property type="entry name" value="SERPENTINE RECEPTOR CLASS EPSILON-6"/>
    <property type="match status" value="1"/>
</dbReference>
<dbReference type="GO" id="GO:0007606">
    <property type="term" value="P:sensory perception of chemical stimulus"/>
    <property type="evidence" value="ECO:0007669"/>
    <property type="project" value="InterPro"/>
</dbReference>
<dbReference type="GO" id="GO:0016020">
    <property type="term" value="C:membrane"/>
    <property type="evidence" value="ECO:0007669"/>
    <property type="project" value="InterPro"/>
</dbReference>
<sequence>MLLSNYFNRNITDVLTPLFETIFCIEVTSVVFYYVILAIQLLFIVSTVLLGALIIFVMLKTTIFHRTIRLRVIFGILNAIVYELSRIAVLYHQYYGPRIHVENWYLIVAAIEKQIFISYMIILISALAIDRWIATKYWAWYDNSHDSTVVFFISQEMIVHIIAGIEAFLLTYEYVSDLIAAAFHGLCTVIGSIGYAAIYRHNLKILEKLRIKAETITYSVSKNCQIKENIALLRLFNKVALPLVICTVPAYIFFFLYRLIPSGGGADNFRYICIAMFDLWLSMSCLVVISCIPLHERKIVRFLLGQSIENSKKRSLAQFDDLDSATLAHFEMLSKDWL</sequence>
<dbReference type="PANTHER" id="PTHR47521">
    <property type="entry name" value="SERPENTINE RECEPTOR, CLASS E (EPSILON)-RELATED"/>
    <property type="match status" value="1"/>
</dbReference>
<comment type="similarity">
    <text evidence="1">Belongs to the nematode receptor-like protein sre family.</text>
</comment>
<accession>A0A2A6BXQ7</accession>